<proteinExistence type="predicted"/>
<accession>A0A8D8R6W0</accession>
<dbReference type="AlphaFoldDB" id="A0A8D8R6W0"/>
<feature type="region of interest" description="Disordered" evidence="1">
    <location>
        <begin position="29"/>
        <end position="48"/>
    </location>
</feature>
<name>A0A8D8R6W0_9HEMI</name>
<sequence length="234" mass="27188">MSVSSACTFKSTARNVHLPTRAASTLPTWTRYTSSGRDNTGRPSTTRSCSAIWTTSNRWVIPWPTFGRVPPARVTITFSTAIQSSRKSPSQRNCKTGIGKCSRKGSMRRSLSISRIFSSKPWRITWCRCPSYLTLRATSGPISWRRVSRSWTRRRRSRRRKRLWRPRRLQIPRFSPKTTRERVSRVKRKVRRRSNQSRNPSLVSASLPRRKAPGAMTSRRKYSPQWRSTRRCSS</sequence>
<feature type="compositionally biased region" description="Basic residues" evidence="1">
    <location>
        <begin position="185"/>
        <end position="195"/>
    </location>
</feature>
<reference evidence="2" key="1">
    <citation type="submission" date="2021-05" db="EMBL/GenBank/DDBJ databases">
        <authorList>
            <person name="Alioto T."/>
            <person name="Alioto T."/>
            <person name="Gomez Garrido J."/>
        </authorList>
    </citation>
    <scope>NUCLEOTIDE SEQUENCE</scope>
</reference>
<protein>
    <submittedName>
        <fullName evidence="2">Uncharacterized protein</fullName>
    </submittedName>
</protein>
<evidence type="ECO:0000313" key="2">
    <source>
        <dbReference type="EMBL" id="CAG6643407.1"/>
    </source>
</evidence>
<evidence type="ECO:0000256" key="1">
    <source>
        <dbReference type="SAM" id="MobiDB-lite"/>
    </source>
</evidence>
<dbReference type="EMBL" id="HBUF01127135">
    <property type="protein sequence ID" value="CAG6643407.1"/>
    <property type="molecule type" value="Transcribed_RNA"/>
</dbReference>
<organism evidence="2">
    <name type="scientific">Cacopsylla melanoneura</name>
    <dbReference type="NCBI Taxonomy" id="428564"/>
    <lineage>
        <taxon>Eukaryota</taxon>
        <taxon>Metazoa</taxon>
        <taxon>Ecdysozoa</taxon>
        <taxon>Arthropoda</taxon>
        <taxon>Hexapoda</taxon>
        <taxon>Insecta</taxon>
        <taxon>Pterygota</taxon>
        <taxon>Neoptera</taxon>
        <taxon>Paraneoptera</taxon>
        <taxon>Hemiptera</taxon>
        <taxon>Sternorrhyncha</taxon>
        <taxon>Psylloidea</taxon>
        <taxon>Psyllidae</taxon>
        <taxon>Psyllinae</taxon>
        <taxon>Cacopsylla</taxon>
    </lineage>
</organism>
<feature type="compositionally biased region" description="Basic residues" evidence="1">
    <location>
        <begin position="208"/>
        <end position="234"/>
    </location>
</feature>
<feature type="region of interest" description="Disordered" evidence="1">
    <location>
        <begin position="171"/>
        <end position="234"/>
    </location>
</feature>